<accession>A0A7J0BKJ4</accession>
<evidence type="ECO:0000313" key="2">
    <source>
        <dbReference type="EMBL" id="GFM34216.1"/>
    </source>
</evidence>
<evidence type="ECO:0008006" key="4">
    <source>
        <dbReference type="Google" id="ProtNLM"/>
    </source>
</evidence>
<dbReference type="RefSeq" id="WP_174405829.1">
    <property type="nucleotide sequence ID" value="NZ_BLVO01000013.1"/>
</dbReference>
<sequence length="311" mass="33393">MATLTTDWIKVAQSGPTCDGRTIAPQELRDIAETYSPATYTAVIWPDHERYYGSHGTVLAVEVRENGDVTELWAKLQPGWRMLEKNQQGQKQFASIEIWTNFGNSGRCYLGGIAITDQPASLGTEQIKLFSAKRGADAEKTRFCHCGLELPRLFTSPNTAGEGTATADEQRALSLLERTFRMFGFHKSEPDSEEPMDAKQFKEFTDRLEALDKKVTALSVAPADDAAAQDAAAGTAEAAAATESKAAGTPAEAAPEGFSAAQLGDQLSSLTKTVETLADKFGIMAQRMEGEQGSGQQFETSGPAGDAADLL</sequence>
<dbReference type="Proteomes" id="UP000503840">
    <property type="component" value="Unassembled WGS sequence"/>
</dbReference>
<comment type="caution">
    <text evidence="2">The sequence shown here is derived from an EMBL/GenBank/DDBJ whole genome shotgun (WGS) entry which is preliminary data.</text>
</comment>
<feature type="region of interest" description="Disordered" evidence="1">
    <location>
        <begin position="288"/>
        <end position="311"/>
    </location>
</feature>
<protein>
    <recommendedName>
        <fullName evidence="4">Phage capsid scaffolding protein</fullName>
    </recommendedName>
</protein>
<organism evidence="2 3">
    <name type="scientific">Desulfovibrio subterraneus</name>
    <dbReference type="NCBI Taxonomy" id="2718620"/>
    <lineage>
        <taxon>Bacteria</taxon>
        <taxon>Pseudomonadati</taxon>
        <taxon>Thermodesulfobacteriota</taxon>
        <taxon>Desulfovibrionia</taxon>
        <taxon>Desulfovibrionales</taxon>
        <taxon>Desulfovibrionaceae</taxon>
        <taxon>Desulfovibrio</taxon>
    </lineage>
</organism>
<dbReference type="EMBL" id="BLVO01000013">
    <property type="protein sequence ID" value="GFM34216.1"/>
    <property type="molecule type" value="Genomic_DNA"/>
</dbReference>
<evidence type="ECO:0000256" key="1">
    <source>
        <dbReference type="SAM" id="MobiDB-lite"/>
    </source>
</evidence>
<dbReference type="Pfam" id="PF05929">
    <property type="entry name" value="Phage_GPO"/>
    <property type="match status" value="1"/>
</dbReference>
<reference evidence="2 3" key="1">
    <citation type="submission" date="2020-05" db="EMBL/GenBank/DDBJ databases">
        <title>Draft genome sequence of Desulfovibrio sp. strain HN2T.</title>
        <authorList>
            <person name="Ueno A."/>
            <person name="Tamazawa S."/>
            <person name="Tamamura S."/>
            <person name="Murakami T."/>
            <person name="Kiyama T."/>
            <person name="Inomata H."/>
            <person name="Amano Y."/>
            <person name="Miyakawa K."/>
            <person name="Tamaki H."/>
            <person name="Naganuma T."/>
            <person name="Kaneko K."/>
        </authorList>
    </citation>
    <scope>NUCLEOTIDE SEQUENCE [LARGE SCALE GENOMIC DNA]</scope>
    <source>
        <strain evidence="2 3">HN2</strain>
    </source>
</reference>
<evidence type="ECO:0000313" key="3">
    <source>
        <dbReference type="Proteomes" id="UP000503840"/>
    </source>
</evidence>
<name>A0A7J0BKJ4_9BACT</name>
<dbReference type="InterPro" id="IPR009228">
    <property type="entry name" value="Capsid_scaffold_GpO"/>
</dbReference>
<dbReference type="AlphaFoldDB" id="A0A7J0BKJ4"/>
<proteinExistence type="predicted"/>
<keyword evidence="3" id="KW-1185">Reference proteome</keyword>
<gene>
    <name evidence="2" type="ORF">DSM101010T_25810</name>
</gene>